<evidence type="ECO:0000259" key="4">
    <source>
        <dbReference type="SMART" id="SM01328"/>
    </source>
</evidence>
<keyword evidence="6" id="KW-1185">Reference proteome</keyword>
<organism evidence="5 6">
    <name type="scientific">Apiospora phragmitis</name>
    <dbReference type="NCBI Taxonomy" id="2905665"/>
    <lineage>
        <taxon>Eukaryota</taxon>
        <taxon>Fungi</taxon>
        <taxon>Dikarya</taxon>
        <taxon>Ascomycota</taxon>
        <taxon>Pezizomycotina</taxon>
        <taxon>Sordariomycetes</taxon>
        <taxon>Xylariomycetidae</taxon>
        <taxon>Amphisphaeriales</taxon>
        <taxon>Apiosporaceae</taxon>
        <taxon>Apiospora</taxon>
    </lineage>
</organism>
<gene>
    <name evidence="5" type="ORF">PG994_008663</name>
</gene>
<sequence length="167" mass="18907">MANGKISQAFFVFPLLHKRVLKAVSKQVGPVVFHKEGQEADARKEYDTFVMGRFACDNDSCKKAVWTSKKVGILIRQFANTGQGMGYNATVFNQRCKSCNTLGTFTLHERSYVERVAYRLRHWAGVPQERPPFETDETGPPHEADLCEGCKNDRCQKGRRARGDYGL</sequence>
<dbReference type="EMBL" id="JAQQWL010000009">
    <property type="protein sequence ID" value="KAK8058215.1"/>
    <property type="molecule type" value="Genomic_DNA"/>
</dbReference>
<evidence type="ECO:0000256" key="2">
    <source>
        <dbReference type="ARBA" id="ARBA00022771"/>
    </source>
</evidence>
<dbReference type="Pfam" id="PF13695">
    <property type="entry name" value="Zn_ribbon_3CxxC"/>
    <property type="match status" value="1"/>
</dbReference>
<evidence type="ECO:0000256" key="1">
    <source>
        <dbReference type="ARBA" id="ARBA00022723"/>
    </source>
</evidence>
<name>A0ABR1UH36_9PEZI</name>
<evidence type="ECO:0000313" key="5">
    <source>
        <dbReference type="EMBL" id="KAK8058215.1"/>
    </source>
</evidence>
<reference evidence="5 6" key="1">
    <citation type="submission" date="2023-01" db="EMBL/GenBank/DDBJ databases">
        <title>Analysis of 21 Apiospora genomes using comparative genomics revels a genus with tremendous synthesis potential of carbohydrate active enzymes and secondary metabolites.</title>
        <authorList>
            <person name="Sorensen T."/>
        </authorList>
    </citation>
    <scope>NUCLEOTIDE SEQUENCE [LARGE SCALE GENOMIC DNA]</scope>
    <source>
        <strain evidence="5 6">CBS 135458</strain>
    </source>
</reference>
<dbReference type="GeneID" id="92093135"/>
<feature type="domain" description="3CxxC-type" evidence="4">
    <location>
        <begin position="49"/>
        <end position="153"/>
    </location>
</feature>
<dbReference type="SMART" id="SM01328">
    <property type="entry name" value="zf-3CxxC"/>
    <property type="match status" value="1"/>
</dbReference>
<dbReference type="RefSeq" id="XP_066713661.1">
    <property type="nucleotide sequence ID" value="XM_066860072.1"/>
</dbReference>
<keyword evidence="2" id="KW-0863">Zinc-finger</keyword>
<protein>
    <recommendedName>
        <fullName evidence="4">3CxxC-type domain-containing protein</fullName>
    </recommendedName>
</protein>
<keyword evidence="1" id="KW-0479">Metal-binding</keyword>
<evidence type="ECO:0000256" key="3">
    <source>
        <dbReference type="ARBA" id="ARBA00022833"/>
    </source>
</evidence>
<comment type="caution">
    <text evidence="5">The sequence shown here is derived from an EMBL/GenBank/DDBJ whole genome shotgun (WGS) entry which is preliminary data.</text>
</comment>
<dbReference type="InterPro" id="IPR027377">
    <property type="entry name" value="ZAR1/RTP1-5-like_Znf-3CxxC"/>
</dbReference>
<accession>A0ABR1UH36</accession>
<dbReference type="Proteomes" id="UP001480595">
    <property type="component" value="Unassembled WGS sequence"/>
</dbReference>
<evidence type="ECO:0000313" key="6">
    <source>
        <dbReference type="Proteomes" id="UP001480595"/>
    </source>
</evidence>
<keyword evidence="3" id="KW-0862">Zinc</keyword>
<proteinExistence type="predicted"/>